<evidence type="ECO:0000256" key="1">
    <source>
        <dbReference type="ARBA" id="ARBA00004922"/>
    </source>
</evidence>
<evidence type="ECO:0000256" key="3">
    <source>
        <dbReference type="ARBA" id="ARBA00011970"/>
    </source>
</evidence>
<evidence type="ECO:0000256" key="5">
    <source>
        <dbReference type="ARBA" id="ARBA00022679"/>
    </source>
</evidence>
<evidence type="ECO:0000259" key="9">
    <source>
        <dbReference type="Pfam" id="PF13844"/>
    </source>
</evidence>
<dbReference type="AlphaFoldDB" id="A0A364P3L1"/>
<dbReference type="Pfam" id="PF13432">
    <property type="entry name" value="TPR_16"/>
    <property type="match status" value="2"/>
</dbReference>
<evidence type="ECO:0000256" key="4">
    <source>
        <dbReference type="ARBA" id="ARBA00022676"/>
    </source>
</evidence>
<dbReference type="EMBL" id="PGTO01000001">
    <property type="protein sequence ID" value="RAU23747.1"/>
    <property type="molecule type" value="Genomic_DNA"/>
</dbReference>
<comment type="pathway">
    <text evidence="1">Protein modification; protein glycosylation.</text>
</comment>
<feature type="repeat" description="TPR" evidence="8">
    <location>
        <begin position="107"/>
        <end position="140"/>
    </location>
</feature>
<dbReference type="InterPro" id="IPR029489">
    <property type="entry name" value="OGT/SEC/SPY_C"/>
</dbReference>
<dbReference type="Gene3D" id="1.25.40.10">
    <property type="entry name" value="Tetratricopeptide repeat domain"/>
    <property type="match status" value="4"/>
</dbReference>
<evidence type="ECO:0000256" key="8">
    <source>
        <dbReference type="PROSITE-ProRule" id="PRU00339"/>
    </source>
</evidence>
<dbReference type="Pfam" id="PF13181">
    <property type="entry name" value="TPR_8"/>
    <property type="match status" value="1"/>
</dbReference>
<dbReference type="EC" id="2.4.1.255" evidence="3"/>
<keyword evidence="11" id="KW-1185">Reference proteome</keyword>
<dbReference type="Gene3D" id="3.40.50.11380">
    <property type="match status" value="1"/>
</dbReference>
<evidence type="ECO:0000313" key="10">
    <source>
        <dbReference type="EMBL" id="RAU23747.1"/>
    </source>
</evidence>
<keyword evidence="6" id="KW-0677">Repeat</keyword>
<accession>A0A364P3L1</accession>
<evidence type="ECO:0000313" key="11">
    <source>
        <dbReference type="Proteomes" id="UP000251075"/>
    </source>
</evidence>
<proteinExistence type="inferred from homology"/>
<dbReference type="Pfam" id="PF13844">
    <property type="entry name" value="Glyco_transf_41"/>
    <property type="match status" value="2"/>
</dbReference>
<dbReference type="Proteomes" id="UP000251075">
    <property type="component" value="Unassembled WGS sequence"/>
</dbReference>
<feature type="domain" description="O-GlcNAc transferase C-terminal" evidence="9">
    <location>
        <begin position="487"/>
        <end position="672"/>
    </location>
</feature>
<keyword evidence="7 8" id="KW-0802">TPR repeat</keyword>
<feature type="repeat" description="TPR" evidence="8">
    <location>
        <begin position="73"/>
        <end position="106"/>
    </location>
</feature>
<dbReference type="PANTHER" id="PTHR44998:SF1">
    <property type="entry name" value="UDP-N-ACETYLGLUCOSAMINE--PEPTIDE N-ACETYLGLUCOSAMINYLTRANSFERASE 110 KDA SUBUNIT"/>
    <property type="match status" value="1"/>
</dbReference>
<dbReference type="InterPro" id="IPR011990">
    <property type="entry name" value="TPR-like_helical_dom_sf"/>
</dbReference>
<dbReference type="PANTHER" id="PTHR44998">
    <property type="match status" value="1"/>
</dbReference>
<dbReference type="Pfam" id="PF13414">
    <property type="entry name" value="TPR_11"/>
    <property type="match status" value="1"/>
</dbReference>
<name>A0A364P3L1_9PROT</name>
<dbReference type="InterPro" id="IPR019734">
    <property type="entry name" value="TPR_rpt"/>
</dbReference>
<evidence type="ECO:0000256" key="6">
    <source>
        <dbReference type="ARBA" id="ARBA00022737"/>
    </source>
</evidence>
<sequence>MEVCVLPTIDEVLARHRAGMLPEAERLYLQLLEAEPHNPLLFHLLGVVAYQTGRKELAAERIARAVALKPDFAEAHSNLGNALKDLGRIDAAMASYGRATALKPDFADPHFNLGNVLHELGRKDEAVVCYREAIRLRPDYVDAISNLAMCLRDLDHTDEAVNLLHRAIGLRPDHADALSNLGLILLKQERFSEAVTILRRTLAAHPRHVRASANLGLALEGLGETEEAAACHERAMALDPNFVEPLPNLSHLRRKMCRWERFAEDDAKLLDAVRSRRFRIAPFMVLHAAGATAADHLGAARRWASEIAPPRGQAFRHRPGPPKPRIHVGYLSADLHCHPVGFLLGELIERHDRARFTVSAYSYGEDDSSPMRRRLETAFDQFVHIRDLDNATAATRIRDDGVDILVDLTGYTSGARTAILAARPSPIQANYLGFAGSMGADFVDYIIADPAIAPMDQQGCFHERIVHLPGSYLPFDTRRAVAERTPSRAECGLPEDGLVFCCFHNSFKITPPFFDAWMRLLKALPGSVLWLLDSAKTTADNLRREAVARGVDPERLVFSQRLEVGDYLVRHRLADLYLDVLPYNAHGSAMDALWMGLPVLTCSGPTFPGRVAGRLLECLGLDELVTRSLADYEATALDLARDPARLAGLRQRLAAARDTSALFDMNAFTRQLEAAYERMWETWSQGCPPEGFAVSPWGPSPAP</sequence>
<protein>
    <recommendedName>
        <fullName evidence="3">protein O-GlcNAc transferase</fullName>
        <ecNumber evidence="3">2.4.1.255</ecNumber>
    </recommendedName>
</protein>
<reference evidence="10 11" key="1">
    <citation type="submission" date="2017-11" db="EMBL/GenBank/DDBJ databases">
        <title>Draft genome sequence of magnetotactic bacterium Magnetospirillum kuznetsovii LBB-42.</title>
        <authorList>
            <person name="Grouzdev D.S."/>
            <person name="Rysina M.S."/>
            <person name="Baslerov R.V."/>
            <person name="Koziaeva V."/>
        </authorList>
    </citation>
    <scope>NUCLEOTIDE SEQUENCE [LARGE SCALE GENOMIC DNA]</scope>
    <source>
        <strain evidence="10 11">LBB-42</strain>
    </source>
</reference>
<organism evidence="10 11">
    <name type="scientific">Paramagnetospirillum kuznetsovii</name>
    <dbReference type="NCBI Taxonomy" id="2053833"/>
    <lineage>
        <taxon>Bacteria</taxon>
        <taxon>Pseudomonadati</taxon>
        <taxon>Pseudomonadota</taxon>
        <taxon>Alphaproteobacteria</taxon>
        <taxon>Rhodospirillales</taxon>
        <taxon>Magnetospirillaceae</taxon>
        <taxon>Paramagnetospirillum</taxon>
    </lineage>
</organism>
<evidence type="ECO:0000256" key="7">
    <source>
        <dbReference type="ARBA" id="ARBA00022803"/>
    </source>
</evidence>
<dbReference type="GO" id="GO:0097363">
    <property type="term" value="F:protein O-acetylglucosaminyltransferase activity"/>
    <property type="evidence" value="ECO:0007669"/>
    <property type="project" value="UniProtKB-EC"/>
</dbReference>
<evidence type="ECO:0000256" key="2">
    <source>
        <dbReference type="ARBA" id="ARBA00005386"/>
    </source>
</evidence>
<gene>
    <name evidence="10" type="ORF">CU669_01210</name>
</gene>
<dbReference type="PROSITE" id="PS50005">
    <property type="entry name" value="TPR"/>
    <property type="match status" value="5"/>
</dbReference>
<dbReference type="PROSITE" id="PS50293">
    <property type="entry name" value="TPR_REGION"/>
    <property type="match status" value="1"/>
</dbReference>
<dbReference type="SUPFAM" id="SSF53756">
    <property type="entry name" value="UDP-Glycosyltransferase/glycogen phosphorylase"/>
    <property type="match status" value="1"/>
</dbReference>
<dbReference type="SMART" id="SM00028">
    <property type="entry name" value="TPR"/>
    <property type="match status" value="6"/>
</dbReference>
<feature type="domain" description="O-GlcNAc transferase C-terminal" evidence="9">
    <location>
        <begin position="323"/>
        <end position="477"/>
    </location>
</feature>
<dbReference type="Gene3D" id="3.40.50.2000">
    <property type="entry name" value="Glycogen Phosphorylase B"/>
    <property type="match status" value="1"/>
</dbReference>
<feature type="repeat" description="TPR" evidence="8">
    <location>
        <begin position="175"/>
        <end position="208"/>
    </location>
</feature>
<feature type="repeat" description="TPR" evidence="8">
    <location>
        <begin position="141"/>
        <end position="174"/>
    </location>
</feature>
<keyword evidence="4" id="KW-0328">Glycosyltransferase</keyword>
<dbReference type="SUPFAM" id="SSF48452">
    <property type="entry name" value="TPR-like"/>
    <property type="match status" value="2"/>
</dbReference>
<comment type="similarity">
    <text evidence="2">Belongs to the glycosyltransferase 41 family. O-GlcNAc transferase subfamily.</text>
</comment>
<comment type="caution">
    <text evidence="10">The sequence shown here is derived from an EMBL/GenBank/DDBJ whole genome shotgun (WGS) entry which is preliminary data.</text>
</comment>
<keyword evidence="5" id="KW-0808">Transferase</keyword>
<feature type="repeat" description="TPR" evidence="8">
    <location>
        <begin position="209"/>
        <end position="242"/>
    </location>
</feature>